<dbReference type="SUPFAM" id="SSF52540">
    <property type="entry name" value="P-loop containing nucleoside triphosphate hydrolases"/>
    <property type="match status" value="1"/>
</dbReference>
<evidence type="ECO:0000256" key="2">
    <source>
        <dbReference type="ARBA" id="ARBA00022679"/>
    </source>
</evidence>
<dbReference type="STRING" id="307972.A0A2G8LKZ3"/>
<dbReference type="InterPro" id="IPR008144">
    <property type="entry name" value="Guanylate_kin-like_dom"/>
</dbReference>
<dbReference type="Pfam" id="PF00625">
    <property type="entry name" value="Guanylate_kin"/>
    <property type="match status" value="1"/>
</dbReference>
<sequence>MSVLYLVLSMVNKVPTNHYHYTNMEDMQKAVANGDFIETATFSGNMYGTSKKAVEDVIKQYKVCILDIDMQGVISVRGTSLDPIYVFVKPPSMTVLEERLRGRKTESEEAIKKRLQTAEKEMKFIEKEIANGSHIIVNDDIAKAYENLKNIEEIGEQFVKARSHRQTDSNSDGNAHFESSSNFPVVKCEENRHP</sequence>
<organism evidence="6 7">
    <name type="scientific">Stichopus japonicus</name>
    <name type="common">Sea cucumber</name>
    <dbReference type="NCBI Taxonomy" id="307972"/>
    <lineage>
        <taxon>Eukaryota</taxon>
        <taxon>Metazoa</taxon>
        <taxon>Echinodermata</taxon>
        <taxon>Eleutherozoa</taxon>
        <taxon>Echinozoa</taxon>
        <taxon>Holothuroidea</taxon>
        <taxon>Aspidochirotacea</taxon>
        <taxon>Aspidochirotida</taxon>
        <taxon>Stichopodidae</taxon>
        <taxon>Apostichopus</taxon>
    </lineage>
</organism>
<comment type="caution">
    <text evidence="6">The sequence shown here is derived from an EMBL/GenBank/DDBJ whole genome shotgun (WGS) entry which is preliminary data.</text>
</comment>
<dbReference type="SMART" id="SM00072">
    <property type="entry name" value="GuKc"/>
    <property type="match status" value="1"/>
</dbReference>
<proteinExistence type="inferred from homology"/>
<dbReference type="Gene3D" id="3.40.50.300">
    <property type="entry name" value="P-loop containing nucleotide triphosphate hydrolases"/>
    <property type="match status" value="1"/>
</dbReference>
<dbReference type="OrthoDB" id="6334211at2759"/>
<accession>A0A2G8LKZ3</accession>
<comment type="similarity">
    <text evidence="1">Belongs to the guanylate kinase family.</text>
</comment>
<dbReference type="Proteomes" id="UP000230750">
    <property type="component" value="Unassembled WGS sequence"/>
</dbReference>
<dbReference type="AlphaFoldDB" id="A0A2G8LKZ3"/>
<dbReference type="GO" id="GO:0004385">
    <property type="term" value="F:GMP kinase activity"/>
    <property type="evidence" value="ECO:0007669"/>
    <property type="project" value="TreeGrafter"/>
</dbReference>
<feature type="compositionally biased region" description="Polar residues" evidence="4">
    <location>
        <begin position="168"/>
        <end position="183"/>
    </location>
</feature>
<dbReference type="CDD" id="cd00071">
    <property type="entry name" value="GMPK"/>
    <property type="match status" value="1"/>
</dbReference>
<evidence type="ECO:0000313" key="7">
    <source>
        <dbReference type="Proteomes" id="UP000230750"/>
    </source>
</evidence>
<evidence type="ECO:0000256" key="4">
    <source>
        <dbReference type="SAM" id="MobiDB-lite"/>
    </source>
</evidence>
<name>A0A2G8LKZ3_STIJA</name>
<gene>
    <name evidence="6" type="ORF">BSL78_02101</name>
</gene>
<keyword evidence="2" id="KW-0808">Transferase</keyword>
<feature type="domain" description="Guanylate kinase-like" evidence="5">
    <location>
        <begin position="18"/>
        <end position="153"/>
    </location>
</feature>
<evidence type="ECO:0000259" key="5">
    <source>
        <dbReference type="PROSITE" id="PS50052"/>
    </source>
</evidence>
<dbReference type="EMBL" id="MRZV01000044">
    <property type="protein sequence ID" value="PIK60927.1"/>
    <property type="molecule type" value="Genomic_DNA"/>
</dbReference>
<dbReference type="PROSITE" id="PS50052">
    <property type="entry name" value="GUANYLATE_KINASE_2"/>
    <property type="match status" value="1"/>
</dbReference>
<evidence type="ECO:0000256" key="3">
    <source>
        <dbReference type="ARBA" id="ARBA00022777"/>
    </source>
</evidence>
<protein>
    <submittedName>
        <fullName evidence="6">Reconstructed ancestral guanylate kinase</fullName>
    </submittedName>
</protein>
<dbReference type="InterPro" id="IPR008145">
    <property type="entry name" value="GK/Ca_channel_bsu"/>
</dbReference>
<keyword evidence="3 6" id="KW-0418">Kinase</keyword>
<dbReference type="PANTHER" id="PTHR23117:SF13">
    <property type="entry name" value="GUANYLATE KINASE"/>
    <property type="match status" value="1"/>
</dbReference>
<evidence type="ECO:0000256" key="1">
    <source>
        <dbReference type="ARBA" id="ARBA00005790"/>
    </source>
</evidence>
<dbReference type="InterPro" id="IPR027417">
    <property type="entry name" value="P-loop_NTPase"/>
</dbReference>
<evidence type="ECO:0000313" key="6">
    <source>
        <dbReference type="EMBL" id="PIK60927.1"/>
    </source>
</evidence>
<dbReference type="GO" id="GO:0005829">
    <property type="term" value="C:cytosol"/>
    <property type="evidence" value="ECO:0007669"/>
    <property type="project" value="TreeGrafter"/>
</dbReference>
<dbReference type="PANTHER" id="PTHR23117">
    <property type="entry name" value="GUANYLATE KINASE-RELATED"/>
    <property type="match status" value="1"/>
</dbReference>
<reference evidence="6 7" key="1">
    <citation type="journal article" date="2017" name="PLoS Biol.">
        <title>The sea cucumber genome provides insights into morphological evolution and visceral regeneration.</title>
        <authorList>
            <person name="Zhang X."/>
            <person name="Sun L."/>
            <person name="Yuan J."/>
            <person name="Sun Y."/>
            <person name="Gao Y."/>
            <person name="Zhang L."/>
            <person name="Li S."/>
            <person name="Dai H."/>
            <person name="Hamel J.F."/>
            <person name="Liu C."/>
            <person name="Yu Y."/>
            <person name="Liu S."/>
            <person name="Lin W."/>
            <person name="Guo K."/>
            <person name="Jin S."/>
            <person name="Xu P."/>
            <person name="Storey K.B."/>
            <person name="Huan P."/>
            <person name="Zhang T."/>
            <person name="Zhou Y."/>
            <person name="Zhang J."/>
            <person name="Lin C."/>
            <person name="Li X."/>
            <person name="Xing L."/>
            <person name="Huo D."/>
            <person name="Sun M."/>
            <person name="Wang L."/>
            <person name="Mercier A."/>
            <person name="Li F."/>
            <person name="Yang H."/>
            <person name="Xiang J."/>
        </authorList>
    </citation>
    <scope>NUCLEOTIDE SEQUENCE [LARGE SCALE GENOMIC DNA]</scope>
    <source>
        <strain evidence="6">Shaxun</strain>
        <tissue evidence="6">Muscle</tissue>
    </source>
</reference>
<keyword evidence="7" id="KW-1185">Reference proteome</keyword>
<feature type="region of interest" description="Disordered" evidence="4">
    <location>
        <begin position="162"/>
        <end position="194"/>
    </location>
</feature>